<comment type="cofactor">
    <cofactor evidence="1">
        <name>Zn(2+)</name>
        <dbReference type="ChEBI" id="CHEBI:29105"/>
    </cofactor>
</comment>
<keyword evidence="11" id="KW-1185">Reference proteome</keyword>
<dbReference type="GO" id="GO:0005829">
    <property type="term" value="C:cytosol"/>
    <property type="evidence" value="ECO:0007669"/>
    <property type="project" value="TreeGrafter"/>
</dbReference>
<dbReference type="Pfam" id="PF24827">
    <property type="entry name" value="AstE_AspA_cat"/>
    <property type="match status" value="1"/>
</dbReference>
<keyword evidence="4" id="KW-0963">Cytoplasm</keyword>
<dbReference type="Pfam" id="PF04952">
    <property type="entry name" value="AstE_AspA_hybrid"/>
    <property type="match status" value="1"/>
</dbReference>
<comment type="similarity">
    <text evidence="3">Belongs to the AspA/AstE family. Aspartoacylase subfamily.</text>
</comment>
<evidence type="ECO:0000256" key="4">
    <source>
        <dbReference type="ARBA" id="ARBA00022490"/>
    </source>
</evidence>
<gene>
    <name evidence="12" type="primary">LOC116950140</name>
</gene>
<feature type="domain" description="Succinylglutamate desuccinylase/Aspartoacylase catalytic" evidence="10">
    <location>
        <begin position="64"/>
        <end position="262"/>
    </location>
</feature>
<dbReference type="FunFam" id="3.40.630.10:FF:000025">
    <property type="entry name" value="aspartoacylase"/>
    <property type="match status" value="1"/>
</dbReference>
<evidence type="ECO:0000256" key="8">
    <source>
        <dbReference type="SAM" id="SignalP"/>
    </source>
</evidence>
<dbReference type="InterPro" id="IPR007036">
    <property type="entry name" value="Aste_AspA_hybrid_dom"/>
</dbReference>
<evidence type="ECO:0000256" key="1">
    <source>
        <dbReference type="ARBA" id="ARBA00001947"/>
    </source>
</evidence>
<dbReference type="RefSeq" id="XP_032823536.1">
    <property type="nucleotide sequence ID" value="XM_032967645.1"/>
</dbReference>
<keyword evidence="8" id="KW-0732">Signal</keyword>
<evidence type="ECO:0000256" key="5">
    <source>
        <dbReference type="ARBA" id="ARBA00022723"/>
    </source>
</evidence>
<feature type="chain" id="PRO_5042553461" evidence="8">
    <location>
        <begin position="27"/>
        <end position="376"/>
    </location>
</feature>
<keyword evidence="7" id="KW-0862">Zinc</keyword>
<keyword evidence="5" id="KW-0479">Metal-binding</keyword>
<name>A0AAJ7X6X8_PETMA</name>
<proteinExistence type="inferred from homology"/>
<evidence type="ECO:0000256" key="7">
    <source>
        <dbReference type="ARBA" id="ARBA00022833"/>
    </source>
</evidence>
<dbReference type="InterPro" id="IPR050178">
    <property type="entry name" value="AspA/AstE_fam"/>
</dbReference>
<accession>A0AAJ7X6X8</accession>
<dbReference type="HAMAP" id="MF_00704">
    <property type="entry name" value="Aspartoacylase"/>
    <property type="match status" value="1"/>
</dbReference>
<dbReference type="Gene3D" id="2.20.25.160">
    <property type="match status" value="1"/>
</dbReference>
<dbReference type="Proteomes" id="UP001318040">
    <property type="component" value="Chromosome 38"/>
</dbReference>
<evidence type="ECO:0000313" key="11">
    <source>
        <dbReference type="Proteomes" id="UP001318040"/>
    </source>
</evidence>
<evidence type="ECO:0000256" key="3">
    <source>
        <dbReference type="ARBA" id="ARBA00006173"/>
    </source>
</evidence>
<dbReference type="CDD" id="cd06909">
    <property type="entry name" value="M14_ASPA"/>
    <property type="match status" value="1"/>
</dbReference>
<feature type="signal peptide" evidence="8">
    <location>
        <begin position="1"/>
        <end position="26"/>
    </location>
</feature>
<reference evidence="12" key="1">
    <citation type="submission" date="2025-08" db="UniProtKB">
        <authorList>
            <consortium name="RefSeq"/>
        </authorList>
    </citation>
    <scope>IDENTIFICATION</scope>
    <source>
        <tissue evidence="12">Sperm</tissue>
    </source>
</reference>
<dbReference type="FunFam" id="2.20.25.160:FF:000001">
    <property type="entry name" value="Aspartoacylase"/>
    <property type="match status" value="1"/>
</dbReference>
<keyword evidence="6" id="KW-0378">Hydrolase</keyword>
<dbReference type="InterPro" id="IPR055438">
    <property type="entry name" value="AstE_AspA_cat"/>
</dbReference>
<feature type="domain" description="AstE/AspA barrel-sandwich hybrid" evidence="9">
    <location>
        <begin position="276"/>
        <end position="356"/>
    </location>
</feature>
<evidence type="ECO:0000313" key="12">
    <source>
        <dbReference type="RefSeq" id="XP_032823536.1"/>
    </source>
</evidence>
<evidence type="ECO:0000259" key="10">
    <source>
        <dbReference type="Pfam" id="PF24827"/>
    </source>
</evidence>
<dbReference type="GO" id="GO:0046872">
    <property type="term" value="F:metal ion binding"/>
    <property type="evidence" value="ECO:0007669"/>
    <property type="project" value="UniProtKB-KW"/>
</dbReference>
<evidence type="ECO:0000259" key="9">
    <source>
        <dbReference type="Pfam" id="PF04952"/>
    </source>
</evidence>
<comment type="subcellular location">
    <subcellularLocation>
        <location evidence="2">Cytoplasm</location>
    </subcellularLocation>
</comment>
<dbReference type="PANTHER" id="PTHR15162:SF7">
    <property type="entry name" value="SUCCINYLGLUTAMATE DESUCCINYLASE"/>
    <property type="match status" value="1"/>
</dbReference>
<dbReference type="NCBIfam" id="NF002601">
    <property type="entry name" value="PRK02259.1"/>
    <property type="match status" value="1"/>
</dbReference>
<dbReference type="AlphaFoldDB" id="A0AAJ7X6X8"/>
<organism evidence="11 12">
    <name type="scientific">Petromyzon marinus</name>
    <name type="common">Sea lamprey</name>
    <dbReference type="NCBI Taxonomy" id="7757"/>
    <lineage>
        <taxon>Eukaryota</taxon>
        <taxon>Metazoa</taxon>
        <taxon>Chordata</taxon>
        <taxon>Craniata</taxon>
        <taxon>Vertebrata</taxon>
        <taxon>Cyclostomata</taxon>
        <taxon>Hyperoartia</taxon>
        <taxon>Petromyzontiformes</taxon>
        <taxon>Petromyzontidae</taxon>
        <taxon>Petromyzon</taxon>
    </lineage>
</organism>
<protein>
    <submittedName>
        <fullName evidence="12">Aspartoacylase-like isoform X2</fullName>
    </submittedName>
</protein>
<evidence type="ECO:0000256" key="2">
    <source>
        <dbReference type="ARBA" id="ARBA00004496"/>
    </source>
</evidence>
<sequence>MSFIYRTRYVSTHTLPLLSLSQVVVGVVVESCGYSGGSGGLSPSLKEQQQPRARLQRMESVPPVSRVAIFGGTHGDEMSGVCLVRHWLSDAGEVAAEISRPSFSSTPVMGNPRAVQHCTRYIDTDLNRCFTHEQLAMEVKEDTPYETLRAQEINRLFGPKGSDKAFDFIIDMHNTTSNMGNCLIVSNSADIVVLHMARYMQSKCQPMPCPVLLTEHPVLQYATGRSVAKHSLGLELGPQPQGVARADVLIRMRKLVTTALDFLHLFNTGHEFPAGSLEVCRVTERIDYPRDSHGNLTAVIHPDLQDRDWEPLHPGKPVFLTLDGATVPYKGPSVTIPAFINEAAYYEKGLAFWATQREMLHFPALRVDGQASQAHI</sequence>
<dbReference type="GO" id="GO:0016788">
    <property type="term" value="F:hydrolase activity, acting on ester bonds"/>
    <property type="evidence" value="ECO:0007669"/>
    <property type="project" value="InterPro"/>
</dbReference>
<dbReference type="PANTHER" id="PTHR15162">
    <property type="entry name" value="ASPARTOACYLASE"/>
    <property type="match status" value="1"/>
</dbReference>
<dbReference type="SUPFAM" id="SSF53187">
    <property type="entry name" value="Zn-dependent exopeptidases"/>
    <property type="match status" value="1"/>
</dbReference>
<dbReference type="GO" id="GO:0016811">
    <property type="term" value="F:hydrolase activity, acting on carbon-nitrogen (but not peptide) bonds, in linear amides"/>
    <property type="evidence" value="ECO:0007669"/>
    <property type="project" value="InterPro"/>
</dbReference>
<evidence type="ECO:0000256" key="6">
    <source>
        <dbReference type="ARBA" id="ARBA00022801"/>
    </source>
</evidence>
<dbReference type="InterPro" id="IPR016708">
    <property type="entry name" value="Aspartoacylase"/>
</dbReference>
<dbReference type="Gene3D" id="3.40.630.10">
    <property type="entry name" value="Zn peptidases"/>
    <property type="match status" value="1"/>
</dbReference>